<gene>
    <name evidence="2" type="ORF">UFOPK1410_00805</name>
</gene>
<proteinExistence type="predicted"/>
<dbReference type="AlphaFoldDB" id="A0A6J6BYS2"/>
<dbReference type="Pfam" id="PF19985">
    <property type="entry name" value="DUF6421"/>
    <property type="match status" value="1"/>
</dbReference>
<protein>
    <submittedName>
        <fullName evidence="2">Unannotated protein</fullName>
    </submittedName>
</protein>
<organism evidence="2">
    <name type="scientific">freshwater metagenome</name>
    <dbReference type="NCBI Taxonomy" id="449393"/>
    <lineage>
        <taxon>unclassified sequences</taxon>
        <taxon>metagenomes</taxon>
        <taxon>ecological metagenomes</taxon>
    </lineage>
</organism>
<dbReference type="EMBL" id="CAEZSH010000105">
    <property type="protein sequence ID" value="CAB4543238.1"/>
    <property type="molecule type" value="Genomic_DNA"/>
</dbReference>
<accession>A0A6J6BYS2</accession>
<dbReference type="Pfam" id="PF14258">
    <property type="entry name" value="DUF4350"/>
    <property type="match status" value="1"/>
</dbReference>
<dbReference type="InterPro" id="IPR025646">
    <property type="entry name" value="DUF4350"/>
</dbReference>
<dbReference type="Gene3D" id="3.40.50.880">
    <property type="match status" value="1"/>
</dbReference>
<dbReference type="InterPro" id="IPR029062">
    <property type="entry name" value="Class_I_gatase-like"/>
</dbReference>
<dbReference type="InterPro" id="IPR046306">
    <property type="entry name" value="DUF6421"/>
</dbReference>
<evidence type="ECO:0000313" key="2">
    <source>
        <dbReference type="EMBL" id="CAB4543238.1"/>
    </source>
</evidence>
<reference evidence="2" key="1">
    <citation type="submission" date="2020-05" db="EMBL/GenBank/DDBJ databases">
        <authorList>
            <person name="Chiriac C."/>
            <person name="Salcher M."/>
            <person name="Ghai R."/>
            <person name="Kavagutti S V."/>
        </authorList>
    </citation>
    <scope>NUCLEOTIDE SEQUENCE</scope>
</reference>
<feature type="domain" description="DUF4350" evidence="1">
    <location>
        <begin position="88"/>
        <end position="246"/>
    </location>
</feature>
<name>A0A6J6BYS2_9ZZZZ</name>
<evidence type="ECO:0000259" key="1">
    <source>
        <dbReference type="Pfam" id="PF14258"/>
    </source>
</evidence>
<dbReference type="SUPFAM" id="SSF52317">
    <property type="entry name" value="Class I glutamine amidotransferase-like"/>
    <property type="match status" value="1"/>
</dbReference>
<sequence>MRPLARVIFDEAHRQAWSTRPEIAKSINPTNPNDAGYVTAATDLSDSGFTVGVHESGAITASTLSEADVFVVLHGSDDAWESTTKIGDPKYSDAEIDALVEFVQAGGGLILFGETEAKKYGNSVADIAARFGLELQNTTAQDPENCYREVAAWVMADLAKPVGFDITGGARQACFYRTGTIAVRPEAASRTHVLARTSAVASPASAPVMVAQTYGAGRVILLADSDIFGDDSIRDHSHRSLWRNLVTWAAATGGASAARTESWTKSDPHWLALAAACEAIRPLQAKDGSLAKADDAEQPSAAAMAEANAHVGAMIASIRALMPRFEHQRDHLEATIVDLEKWVAGGFVMPDFLDSLVLFRPDLHRVDGLENLVVFAMYTQNGNLDRNFEAVITRTVWPNWVADLEANKYDNPAFVPIEFVDFTAGYDTNSAVLFPETVATRELAKFHWGGIFCDREAARFRSITGAASELLKLAMPAELELMLADQRLTQETFVLWDLVHDRAHSHGDLPFDPFMIKQRMPYWMYALEELRCDLTAYRETVELEQNGVYLARFVRLAVLFDRLYRFPITGDRVRNYDGLGGQIIFAWLHQNGVLNWTDNTLSLDWERLDQSMFDLCEQVEDLYRNGIDRSRLAHWMSAYDFVSRWVEPHPASVWAKGADALPLAGELKEVVNVVMPDEFPLNVFYEALRKKLAPQIAATAGIVG</sequence>